<evidence type="ECO:0000256" key="7">
    <source>
        <dbReference type="ARBA" id="ARBA00023136"/>
    </source>
</evidence>
<feature type="transmembrane region" description="Helical" evidence="9">
    <location>
        <begin position="84"/>
        <end position="107"/>
    </location>
</feature>
<dbReference type="Pfam" id="PF20154">
    <property type="entry name" value="LNT_N"/>
    <property type="match status" value="1"/>
</dbReference>
<keyword evidence="8 9" id="KW-0012">Acyltransferase</keyword>
<comment type="subcellular location">
    <subcellularLocation>
        <location evidence="1 9">Cell membrane</location>
        <topology evidence="1 9">Multi-pass membrane protein</topology>
    </subcellularLocation>
</comment>
<dbReference type="GO" id="GO:0042158">
    <property type="term" value="P:lipoprotein biosynthetic process"/>
    <property type="evidence" value="ECO:0007669"/>
    <property type="project" value="UniProtKB-UniRule"/>
</dbReference>
<comment type="pathway">
    <text evidence="9">Protein modification; lipoprotein biosynthesis (N-acyl transfer).</text>
</comment>
<evidence type="ECO:0000259" key="10">
    <source>
        <dbReference type="PROSITE" id="PS50263"/>
    </source>
</evidence>
<dbReference type="InterPro" id="IPR045378">
    <property type="entry name" value="LNT_N"/>
</dbReference>
<feature type="transmembrane region" description="Helical" evidence="9">
    <location>
        <begin position="469"/>
        <end position="490"/>
    </location>
</feature>
<evidence type="ECO:0000256" key="4">
    <source>
        <dbReference type="ARBA" id="ARBA00022679"/>
    </source>
</evidence>
<organism evidence="11 12">
    <name type="scientific">Candidatus Nitrosacidococcus tergens</name>
    <dbReference type="NCBI Taxonomy" id="553981"/>
    <lineage>
        <taxon>Bacteria</taxon>
        <taxon>Pseudomonadati</taxon>
        <taxon>Pseudomonadota</taxon>
        <taxon>Gammaproteobacteria</taxon>
        <taxon>Chromatiales</taxon>
        <taxon>Chromatiaceae</taxon>
        <taxon>Candidatus Nitrosacidococcus</taxon>
    </lineage>
</organism>
<comment type="function">
    <text evidence="9">Catalyzes the phospholipid dependent N-acylation of the N-terminal cysteine of apolipoprotein, the last step in lipoprotein maturation.</text>
</comment>
<evidence type="ECO:0000256" key="5">
    <source>
        <dbReference type="ARBA" id="ARBA00022692"/>
    </source>
</evidence>
<evidence type="ECO:0000256" key="6">
    <source>
        <dbReference type="ARBA" id="ARBA00022989"/>
    </source>
</evidence>
<proteinExistence type="inferred from homology"/>
<dbReference type="HAMAP" id="MF_01148">
    <property type="entry name" value="Lnt"/>
    <property type="match status" value="1"/>
</dbReference>
<dbReference type="Gene3D" id="3.60.110.10">
    <property type="entry name" value="Carbon-nitrogen hydrolase"/>
    <property type="match status" value="1"/>
</dbReference>
<feature type="transmembrane region" description="Helical" evidence="9">
    <location>
        <begin position="52"/>
        <end position="72"/>
    </location>
</feature>
<feature type="transmembrane region" description="Helical" evidence="9">
    <location>
        <begin position="119"/>
        <end position="138"/>
    </location>
</feature>
<feature type="transmembrane region" description="Helical" evidence="9">
    <location>
        <begin position="158"/>
        <end position="183"/>
    </location>
</feature>
<accession>A0A7G1Q740</accession>
<dbReference type="Pfam" id="PF00795">
    <property type="entry name" value="CN_hydrolase"/>
    <property type="match status" value="1"/>
</dbReference>
<evidence type="ECO:0000256" key="9">
    <source>
        <dbReference type="HAMAP-Rule" id="MF_01148"/>
    </source>
</evidence>
<evidence type="ECO:0000256" key="8">
    <source>
        <dbReference type="ARBA" id="ARBA00023315"/>
    </source>
</evidence>
<evidence type="ECO:0000313" key="12">
    <source>
        <dbReference type="Proteomes" id="UP000516072"/>
    </source>
</evidence>
<dbReference type="NCBIfam" id="TIGR00546">
    <property type="entry name" value="lnt"/>
    <property type="match status" value="1"/>
</dbReference>
<name>A0A7G1Q740_9GAMM</name>
<dbReference type="EC" id="2.3.1.269" evidence="9"/>
<keyword evidence="5 9" id="KW-0812">Transmembrane</keyword>
<feature type="domain" description="CN hydrolase" evidence="10">
    <location>
        <begin position="224"/>
        <end position="462"/>
    </location>
</feature>
<dbReference type="InterPro" id="IPR036526">
    <property type="entry name" value="C-N_Hydrolase_sf"/>
</dbReference>
<reference evidence="11 12" key="1">
    <citation type="submission" date="2020-03" db="EMBL/GenBank/DDBJ databases">
        <authorList>
            <person name="Picone N."/>
        </authorList>
    </citation>
    <scope>NUCLEOTIDE SEQUENCE [LARGE SCALE GENOMIC DNA]</scope>
    <source>
        <strain evidence="11">NSCAC1</strain>
    </source>
</reference>
<keyword evidence="7 9" id="KW-0472">Membrane</keyword>
<sequence>MFMKRNRKSILVLVAGGILPLAFAPYHIYIIAIISPIFLFAICRNALVKQTLWYGWLFGLGYFGVGVSWIYIAIHDFGHTSVVLALSITGLFIAFLSLFPALLAGLITFLFPNENKTKYLLVWPTLWVIIEWIRGWIFTGFPWLSLGYSQFESPLSNLAPILGVYGVSLAVVLSASLIILACYWGNSTRFIAIGGLGSLWIFSFFLSFIPWTTPIGNQIQVTLIQGNTPQDIKWEPNQVRLALEKYHDLTEKHWDSDLIIWPEGALPVLYHQIAQGYLSDLEDEAKTHHTDLLIGLPFYNQEGGKYYNGLLNLGAKRSFYYKYHLVPFGEYIPLSSYLQGVIDFFNLPISSFSHGEKQQPLLQVAGYLVAASICYEDAFGEEITKKLPEAKFLVNVTNNAWYGDSLAPHQHLQIAQMRSLEVGRDLARATTNGISAIINAKGRLIATTDQFITTTLTGIIQPREGKTPYVFWGNSFIIGLCFVSFIFSVIKNRQPIN</sequence>
<comment type="similarity">
    <text evidence="2 9">Belongs to the CN hydrolase family. Apolipoprotein N-acyltransferase subfamily.</text>
</comment>
<dbReference type="InterPro" id="IPR004563">
    <property type="entry name" value="Apolipo_AcylTrfase"/>
</dbReference>
<keyword evidence="4 9" id="KW-0808">Transferase</keyword>
<gene>
    <name evidence="9 11" type="primary">lnt</name>
    <name evidence="11" type="ORF">NSCAC_0058</name>
</gene>
<dbReference type="EMBL" id="LR778175">
    <property type="protein sequence ID" value="CAB1274217.1"/>
    <property type="molecule type" value="Genomic_DNA"/>
</dbReference>
<feature type="transmembrane region" description="Helical" evidence="9">
    <location>
        <begin position="12"/>
        <end position="40"/>
    </location>
</feature>
<dbReference type="GO" id="GO:0005886">
    <property type="term" value="C:plasma membrane"/>
    <property type="evidence" value="ECO:0007669"/>
    <property type="project" value="UniProtKB-SubCell"/>
</dbReference>
<evidence type="ECO:0000256" key="1">
    <source>
        <dbReference type="ARBA" id="ARBA00004651"/>
    </source>
</evidence>
<dbReference type="KEGG" id="ntg:NSCAC_0058"/>
<dbReference type="AlphaFoldDB" id="A0A7G1Q740"/>
<dbReference type="PANTHER" id="PTHR38686">
    <property type="entry name" value="APOLIPOPROTEIN N-ACYLTRANSFERASE"/>
    <property type="match status" value="1"/>
</dbReference>
<dbReference type="Proteomes" id="UP000516072">
    <property type="component" value="Chromosome"/>
</dbReference>
<evidence type="ECO:0000256" key="3">
    <source>
        <dbReference type="ARBA" id="ARBA00022475"/>
    </source>
</evidence>
<dbReference type="PANTHER" id="PTHR38686:SF1">
    <property type="entry name" value="APOLIPOPROTEIN N-ACYLTRANSFERASE"/>
    <property type="match status" value="1"/>
</dbReference>
<dbReference type="UniPathway" id="UPA00666"/>
<feature type="transmembrane region" description="Helical" evidence="9">
    <location>
        <begin position="190"/>
        <end position="211"/>
    </location>
</feature>
<dbReference type="CDD" id="cd07571">
    <property type="entry name" value="ALP_N-acyl_transferase"/>
    <property type="match status" value="1"/>
</dbReference>
<keyword evidence="6 9" id="KW-1133">Transmembrane helix</keyword>
<dbReference type="PROSITE" id="PS50263">
    <property type="entry name" value="CN_HYDROLASE"/>
    <property type="match status" value="1"/>
</dbReference>
<keyword evidence="11" id="KW-0449">Lipoprotein</keyword>
<protein>
    <recommendedName>
        <fullName evidence="9">Apolipoprotein N-acyltransferase</fullName>
        <shortName evidence="9">ALP N-acyltransferase</shortName>
        <ecNumber evidence="9">2.3.1.269</ecNumber>
    </recommendedName>
</protein>
<dbReference type="GO" id="GO:0016410">
    <property type="term" value="F:N-acyltransferase activity"/>
    <property type="evidence" value="ECO:0007669"/>
    <property type="project" value="UniProtKB-UniRule"/>
</dbReference>
<evidence type="ECO:0000313" key="11">
    <source>
        <dbReference type="EMBL" id="CAB1274217.1"/>
    </source>
</evidence>
<evidence type="ECO:0000256" key="2">
    <source>
        <dbReference type="ARBA" id="ARBA00010065"/>
    </source>
</evidence>
<keyword evidence="12" id="KW-1185">Reference proteome</keyword>
<dbReference type="SUPFAM" id="SSF56317">
    <property type="entry name" value="Carbon-nitrogen hydrolase"/>
    <property type="match status" value="1"/>
</dbReference>
<keyword evidence="3 9" id="KW-1003">Cell membrane</keyword>
<dbReference type="InterPro" id="IPR003010">
    <property type="entry name" value="C-N_Hydrolase"/>
</dbReference>
<comment type="catalytic activity">
    <reaction evidence="9">
        <text>N-terminal S-1,2-diacyl-sn-glyceryl-L-cysteinyl-[lipoprotein] + a glycerophospholipid = N-acyl-S-1,2-diacyl-sn-glyceryl-L-cysteinyl-[lipoprotein] + a 2-acyl-sn-glycero-3-phospholipid + H(+)</text>
        <dbReference type="Rhea" id="RHEA:48228"/>
        <dbReference type="Rhea" id="RHEA-COMP:14681"/>
        <dbReference type="Rhea" id="RHEA-COMP:14684"/>
        <dbReference type="ChEBI" id="CHEBI:15378"/>
        <dbReference type="ChEBI" id="CHEBI:136912"/>
        <dbReference type="ChEBI" id="CHEBI:140656"/>
        <dbReference type="ChEBI" id="CHEBI:140657"/>
        <dbReference type="ChEBI" id="CHEBI:140660"/>
        <dbReference type="EC" id="2.3.1.269"/>
    </reaction>
</comment>